<evidence type="ECO:0000256" key="5">
    <source>
        <dbReference type="ARBA" id="ARBA00007417"/>
    </source>
</evidence>
<dbReference type="InterPro" id="IPR002125">
    <property type="entry name" value="CMP_dCMP_dom"/>
</dbReference>
<dbReference type="GO" id="GO:0046872">
    <property type="term" value="F:metal ion binding"/>
    <property type="evidence" value="ECO:0007669"/>
    <property type="project" value="UniProtKB-KW"/>
</dbReference>
<keyword evidence="6 9" id="KW-0521">NADP</keyword>
<feature type="binding site" evidence="11">
    <location>
        <position position="193"/>
    </location>
    <ligand>
        <name>NADP(+)</name>
        <dbReference type="ChEBI" id="CHEBI:58349"/>
    </ligand>
</feature>
<feature type="binding site" evidence="11">
    <location>
        <position position="161"/>
    </location>
    <ligand>
        <name>substrate</name>
    </ligand>
</feature>
<evidence type="ECO:0000256" key="8">
    <source>
        <dbReference type="ARBA" id="ARBA00023268"/>
    </source>
</evidence>
<evidence type="ECO:0000256" key="2">
    <source>
        <dbReference type="ARBA" id="ARBA00004882"/>
    </source>
</evidence>
<comment type="similarity">
    <text evidence="5 9">In the C-terminal section; belongs to the HTP reductase family.</text>
</comment>
<keyword evidence="9" id="KW-0686">Riboflavin biosynthesis</keyword>
<proteinExistence type="inferred from homology"/>
<dbReference type="EC" id="1.1.1.193" evidence="9"/>
<comment type="cofactor">
    <cofactor evidence="9 12">
        <name>Zn(2+)</name>
        <dbReference type="ChEBI" id="CHEBI:29105"/>
    </cofactor>
    <text evidence="9 12">Binds 1 zinc ion.</text>
</comment>
<dbReference type="GO" id="GO:0009231">
    <property type="term" value="P:riboflavin biosynthetic process"/>
    <property type="evidence" value="ECO:0007669"/>
    <property type="project" value="UniProtKB-UniPathway"/>
</dbReference>
<feature type="binding site" evidence="11">
    <location>
        <begin position="287"/>
        <end position="293"/>
    </location>
    <ligand>
        <name>NADP(+)</name>
        <dbReference type="ChEBI" id="CHEBI:58349"/>
    </ligand>
</feature>
<dbReference type="UniPathway" id="UPA00275">
    <property type="reaction ID" value="UER00401"/>
</dbReference>
<evidence type="ECO:0000256" key="3">
    <source>
        <dbReference type="ARBA" id="ARBA00004910"/>
    </source>
</evidence>
<dbReference type="GO" id="GO:0008703">
    <property type="term" value="F:5-amino-6-(5-phosphoribosylamino)uracil reductase activity"/>
    <property type="evidence" value="ECO:0007669"/>
    <property type="project" value="UniProtKB-EC"/>
</dbReference>
<evidence type="ECO:0000256" key="7">
    <source>
        <dbReference type="ARBA" id="ARBA00023002"/>
    </source>
</evidence>
<feature type="binding site" evidence="12">
    <location>
        <position position="68"/>
    </location>
    <ligand>
        <name>Zn(2+)</name>
        <dbReference type="ChEBI" id="CHEBI:29105"/>
        <note>catalytic</note>
    </ligand>
</feature>
<accession>A0A410K206</accession>
<feature type="binding site" evidence="11">
    <location>
        <position position="163"/>
    </location>
    <ligand>
        <name>NADP(+)</name>
        <dbReference type="ChEBI" id="CHEBI:58349"/>
    </ligand>
</feature>
<dbReference type="InterPro" id="IPR024072">
    <property type="entry name" value="DHFR-like_dom_sf"/>
</dbReference>
<dbReference type="CDD" id="cd01284">
    <property type="entry name" value="Riboflavin_deaminase-reductase"/>
    <property type="match status" value="1"/>
</dbReference>
<evidence type="ECO:0000256" key="4">
    <source>
        <dbReference type="ARBA" id="ARBA00005259"/>
    </source>
</evidence>
<evidence type="ECO:0000256" key="11">
    <source>
        <dbReference type="PIRSR" id="PIRSR006769-2"/>
    </source>
</evidence>
<evidence type="ECO:0000256" key="1">
    <source>
        <dbReference type="ARBA" id="ARBA00002151"/>
    </source>
</evidence>
<evidence type="ECO:0000256" key="9">
    <source>
        <dbReference type="PIRNR" id="PIRNR006769"/>
    </source>
</evidence>
<feature type="binding site" evidence="12">
    <location>
        <position position="77"/>
    </location>
    <ligand>
        <name>Zn(2+)</name>
        <dbReference type="ChEBI" id="CHEBI:29105"/>
        <note>catalytic</note>
    </ligand>
</feature>
<dbReference type="SUPFAM" id="SSF53597">
    <property type="entry name" value="Dihydrofolate reductase-like"/>
    <property type="match status" value="1"/>
</dbReference>
<dbReference type="OrthoDB" id="9800865at2"/>
<comment type="pathway">
    <text evidence="2 9">Cofactor biosynthesis; riboflavin biosynthesis; 5-amino-6-(D-ribitylamino)uracil from GTP: step 2/4.</text>
</comment>
<keyword evidence="9 14" id="KW-0378">Hydrolase</keyword>
<name>A0A410K206_9BACT</name>
<evidence type="ECO:0000256" key="12">
    <source>
        <dbReference type="PIRSR" id="PIRSR006769-3"/>
    </source>
</evidence>
<dbReference type="NCBIfam" id="TIGR00326">
    <property type="entry name" value="eubact_ribD"/>
    <property type="match status" value="1"/>
</dbReference>
<keyword evidence="7 9" id="KW-0560">Oxidoreductase</keyword>
<protein>
    <recommendedName>
        <fullName evidence="9">Riboflavin biosynthesis protein RibD</fullName>
    </recommendedName>
    <domain>
        <recommendedName>
            <fullName evidence="9">Diaminohydroxyphosphoribosylaminopyrimidine deaminase</fullName>
            <shortName evidence="9">DRAP deaminase</shortName>
            <ecNumber evidence="9">3.5.4.26</ecNumber>
        </recommendedName>
        <alternativeName>
            <fullName evidence="9">Riboflavin-specific deaminase</fullName>
        </alternativeName>
    </domain>
    <domain>
        <recommendedName>
            <fullName evidence="9">5-amino-6-(5-phosphoribosylamino)uracil reductase</fullName>
            <ecNumber evidence="9">1.1.1.193</ecNumber>
        </recommendedName>
        <alternativeName>
            <fullName evidence="9">HTP reductase</fullName>
        </alternativeName>
    </domain>
</protein>
<comment type="function">
    <text evidence="1 9">Converts 2,5-diamino-6-(ribosylamino)-4(3h)-pyrimidinone 5'-phosphate into 5-amino-6-(ribosylamino)-2,4(1h,3h)-pyrimidinedione 5'-phosphate.</text>
</comment>
<feature type="binding site" evidence="12">
    <location>
        <position position="44"/>
    </location>
    <ligand>
        <name>Zn(2+)</name>
        <dbReference type="ChEBI" id="CHEBI:29105"/>
        <note>catalytic</note>
    </ligand>
</feature>
<feature type="domain" description="CMP/dCMP-type deaminase" evidence="13">
    <location>
        <begin position="1"/>
        <end position="116"/>
    </location>
</feature>
<dbReference type="InterPro" id="IPR050765">
    <property type="entry name" value="Riboflavin_Biosynth_HTPR"/>
</dbReference>
<feature type="binding site" evidence="11">
    <location>
        <position position="285"/>
    </location>
    <ligand>
        <name>substrate</name>
    </ligand>
</feature>
<feature type="binding site" evidence="11">
    <location>
        <position position="177"/>
    </location>
    <ligand>
        <name>substrate</name>
    </ligand>
</feature>
<comment type="similarity">
    <text evidence="4 9">In the N-terminal section; belongs to the cytidine and deoxycytidylate deaminase family.</text>
</comment>
<dbReference type="PIRSF" id="PIRSF006769">
    <property type="entry name" value="RibD"/>
    <property type="match status" value="1"/>
</dbReference>
<feature type="binding site" evidence="11">
    <location>
        <position position="189"/>
    </location>
    <ligand>
        <name>NADP(+)</name>
        <dbReference type="ChEBI" id="CHEBI:58349"/>
    </ligand>
</feature>
<dbReference type="EC" id="3.5.4.26" evidence="9"/>
<comment type="catalytic activity">
    <reaction evidence="9">
        <text>2,5-diamino-6-hydroxy-4-(5-phosphoribosylamino)-pyrimidine + H2O + H(+) = 5-amino-6-(5-phospho-D-ribosylamino)uracil + NH4(+)</text>
        <dbReference type="Rhea" id="RHEA:21868"/>
        <dbReference type="ChEBI" id="CHEBI:15377"/>
        <dbReference type="ChEBI" id="CHEBI:15378"/>
        <dbReference type="ChEBI" id="CHEBI:28938"/>
        <dbReference type="ChEBI" id="CHEBI:58453"/>
        <dbReference type="ChEBI" id="CHEBI:58614"/>
        <dbReference type="EC" id="3.5.4.26"/>
    </reaction>
</comment>
<keyword evidence="15" id="KW-1185">Reference proteome</keyword>
<keyword evidence="8" id="KW-0511">Multifunctional enzyme</keyword>
<dbReference type="Proteomes" id="UP000287502">
    <property type="component" value="Chromosome"/>
</dbReference>
<dbReference type="InterPro" id="IPR016193">
    <property type="entry name" value="Cytidine_deaminase-like"/>
</dbReference>
<dbReference type="PANTHER" id="PTHR38011">
    <property type="entry name" value="DIHYDROFOLATE REDUCTASE FAMILY PROTEIN (AFU_ORTHOLOGUE AFUA_8G06820)"/>
    <property type="match status" value="1"/>
</dbReference>
<comment type="catalytic activity">
    <reaction evidence="9">
        <text>5-amino-6-(5-phospho-D-ribitylamino)uracil + NADP(+) = 5-amino-6-(5-phospho-D-ribosylamino)uracil + NADPH + H(+)</text>
        <dbReference type="Rhea" id="RHEA:17845"/>
        <dbReference type="ChEBI" id="CHEBI:15378"/>
        <dbReference type="ChEBI" id="CHEBI:57783"/>
        <dbReference type="ChEBI" id="CHEBI:58349"/>
        <dbReference type="ChEBI" id="CHEBI:58421"/>
        <dbReference type="ChEBI" id="CHEBI:58453"/>
        <dbReference type="EC" id="1.1.1.193"/>
    </reaction>
</comment>
<evidence type="ECO:0000259" key="13">
    <source>
        <dbReference type="PROSITE" id="PS51747"/>
    </source>
</evidence>
<dbReference type="NCBIfam" id="TIGR00227">
    <property type="entry name" value="ribD_Cterm"/>
    <property type="match status" value="1"/>
</dbReference>
<organism evidence="14 15">
    <name type="scientific">Geovibrio thiophilus</name>
    <dbReference type="NCBI Taxonomy" id="139438"/>
    <lineage>
        <taxon>Bacteria</taxon>
        <taxon>Pseudomonadati</taxon>
        <taxon>Deferribacterota</taxon>
        <taxon>Deferribacteres</taxon>
        <taxon>Deferribacterales</taxon>
        <taxon>Geovibrionaceae</taxon>
        <taxon>Geovibrio</taxon>
    </lineage>
</organism>
<dbReference type="Gene3D" id="3.40.140.10">
    <property type="entry name" value="Cytidine Deaminase, domain 2"/>
    <property type="match status" value="1"/>
</dbReference>
<keyword evidence="9 12" id="KW-0862">Zinc</keyword>
<evidence type="ECO:0000256" key="6">
    <source>
        <dbReference type="ARBA" id="ARBA00022857"/>
    </source>
</evidence>
<evidence type="ECO:0000313" key="15">
    <source>
        <dbReference type="Proteomes" id="UP000287502"/>
    </source>
</evidence>
<dbReference type="Pfam" id="PF00383">
    <property type="entry name" value="dCMP_cyt_deam_1"/>
    <property type="match status" value="1"/>
</dbReference>
<comment type="pathway">
    <text evidence="3 9">Cofactor biosynthesis; riboflavin biosynthesis; 5-amino-6-(D-ribitylamino)uracil from GTP: step 3/4.</text>
</comment>
<dbReference type="GO" id="GO:0008835">
    <property type="term" value="F:diaminohydroxyphosphoribosylaminopyrimidine deaminase activity"/>
    <property type="evidence" value="ECO:0007669"/>
    <property type="project" value="UniProtKB-EC"/>
</dbReference>
<dbReference type="KEGG" id="gtl:EP073_06465"/>
<dbReference type="InterPro" id="IPR011549">
    <property type="entry name" value="RibD_C"/>
</dbReference>
<feature type="binding site" evidence="11">
    <location>
        <position position="147"/>
    </location>
    <ligand>
        <name>NADP(+)</name>
        <dbReference type="ChEBI" id="CHEBI:58349"/>
    </ligand>
</feature>
<keyword evidence="9 12" id="KW-0479">Metal-binding</keyword>
<dbReference type="InterPro" id="IPR002734">
    <property type="entry name" value="RibDG_C"/>
</dbReference>
<dbReference type="Pfam" id="PF01872">
    <property type="entry name" value="RibD_C"/>
    <property type="match status" value="1"/>
</dbReference>
<gene>
    <name evidence="14" type="primary">ribD</name>
    <name evidence="14" type="ORF">EP073_06465</name>
</gene>
<dbReference type="GO" id="GO:0050661">
    <property type="term" value="F:NADP binding"/>
    <property type="evidence" value="ECO:0007669"/>
    <property type="project" value="InterPro"/>
</dbReference>
<sequence length="375" mass="40771">MDECASLALAGKGFTKTNPIVGAVIVRDGKIIGRGWHTEYGKAHAEVMAIADAGEVRGADLYVTLEPCSHHGKTPPCVNKIIETGIKRVFVGVVDPNPVNAGNGLDILMEHGVEVFLGYREELCAALIEDFTKRILIGLPYYSLKTATSIDGKLATRTKDSKWISSSSSRAYAHYLRSVSDAVLVGVNTVIKDDPQLTVRDVHSENDPYKIVLDPHGRMPEGSKLEENPDKLIYVTEKGAETSASSRLRAKGANVLGISCINGSLDLRELSGKLIEMKIMNILIEGGGETAGSFFDADLVDKGYFVIAPKIIGGRDAVMTVTGKGVELVSGAKEMLETDIRHFENDILISGRFADYRRHVLDLTEKLRNRCSRGL</sequence>
<feature type="binding site" evidence="11">
    <location>
        <position position="200"/>
    </location>
    <ligand>
        <name>substrate</name>
    </ligand>
</feature>
<evidence type="ECO:0000256" key="10">
    <source>
        <dbReference type="PIRSR" id="PIRSR006769-1"/>
    </source>
</evidence>
<dbReference type="Gene3D" id="3.40.430.10">
    <property type="entry name" value="Dihydrofolate Reductase, subunit A"/>
    <property type="match status" value="1"/>
</dbReference>
<dbReference type="InterPro" id="IPR004794">
    <property type="entry name" value="Eubact_RibD"/>
</dbReference>
<reference evidence="14 15" key="1">
    <citation type="submission" date="2019-01" db="EMBL/GenBank/DDBJ databases">
        <title>Geovibrio thiophilus DSM 11263, complete genome.</title>
        <authorList>
            <person name="Spring S."/>
            <person name="Bunk B."/>
            <person name="Sproer C."/>
        </authorList>
    </citation>
    <scope>NUCLEOTIDE SEQUENCE [LARGE SCALE GENOMIC DNA]</scope>
    <source>
        <strain evidence="14 15">DSM 11263</strain>
    </source>
</reference>
<dbReference type="PANTHER" id="PTHR38011:SF7">
    <property type="entry name" value="2,5-DIAMINO-6-RIBOSYLAMINO-4(3H)-PYRIMIDINONE 5'-PHOSPHATE REDUCTASE"/>
    <property type="match status" value="1"/>
</dbReference>
<dbReference type="AlphaFoldDB" id="A0A410K206"/>
<dbReference type="PROSITE" id="PS51747">
    <property type="entry name" value="CYT_DCMP_DEAMINASES_2"/>
    <property type="match status" value="1"/>
</dbReference>
<dbReference type="EMBL" id="CP035108">
    <property type="protein sequence ID" value="QAR34470.1"/>
    <property type="molecule type" value="Genomic_DNA"/>
</dbReference>
<feature type="active site" description="Proton donor" evidence="10">
    <location>
        <position position="46"/>
    </location>
</feature>
<feature type="binding site" evidence="11">
    <location>
        <position position="197"/>
    </location>
    <ligand>
        <name>substrate</name>
    </ligand>
</feature>
<evidence type="ECO:0000313" key="14">
    <source>
        <dbReference type="EMBL" id="QAR34470.1"/>
    </source>
</evidence>
<dbReference type="SUPFAM" id="SSF53927">
    <property type="entry name" value="Cytidine deaminase-like"/>
    <property type="match status" value="1"/>
</dbReference>